<feature type="binding site" evidence="11">
    <location>
        <position position="258"/>
    </location>
    <ligand>
        <name>pyrroloquinoline quinone</name>
        <dbReference type="ChEBI" id="CHEBI:58442"/>
    </ligand>
</feature>
<feature type="binding site" evidence="11">
    <location>
        <position position="184"/>
    </location>
    <ligand>
        <name>pyrroloquinoline quinone</name>
        <dbReference type="ChEBI" id="CHEBI:58442"/>
    </ligand>
</feature>
<keyword evidence="9 13" id="KW-1015">Disulfide bond</keyword>
<evidence type="ECO:0000256" key="9">
    <source>
        <dbReference type="ARBA" id="ARBA00023157"/>
    </source>
</evidence>
<keyword evidence="3 12" id="KW-0479">Metal-binding</keyword>
<organism evidence="16 17">
    <name type="scientific">Parahaliea maris</name>
    <dbReference type="NCBI Taxonomy" id="2716870"/>
    <lineage>
        <taxon>Bacteria</taxon>
        <taxon>Pseudomonadati</taxon>
        <taxon>Pseudomonadota</taxon>
        <taxon>Gammaproteobacteria</taxon>
        <taxon>Cellvibrionales</taxon>
        <taxon>Halieaceae</taxon>
        <taxon>Parahaliea</taxon>
    </lineage>
</organism>
<sequence length="731" mass="80251">MQCFGKRIFTLVFLFMGAIASSAGAGEVSLPVSGQRLLAADEEPHNWLSYGRDYLEQRFSPLGQVNTETVSSLGLAWYFESDNHLGTETTPLVVDGVMYFTDAWSTAYAVDAATGAFIWKFDPHVPRAKSITACCGAINRGMAVWNNSLFLGTLDGRLVAIDRVSGTERWSVQTTDPEQAYSITGAPRVAKGLVYIGNGGSEFGTRGYVSAYDAETGEMRWRFHTIPGNPADGFENAAMEQAAATWNGQWWKYGGGGTVWDTIVYDPELDQLYIGVGNGAPHNRRLRSPGGGDNLFLSSVVALDPDTGEYLWHYQEVPAETWDYTATQQIALADIHWNGEVRKVIVHAPKAGFVYLIDRRDGELLSAEAYTTVSWASHYDMDSGRPVEVEGQDYDGESAFVFPSAMGGHNWHPMAYSPDTGYLYIPELDMGMPFDEISAPDYKHLKRHFNTGYKIGGEPASQRFTEAFMQHLPKASLLAWDVSRAKVAWKLPHPNVHNGGVLATAGSLVFQGTSDGRLLAVRADDGSVVWTFNTQNSVLPGPVTYAVDGEQYIAVAVGRGGVLTSNTGQNYHTGNPNNRIMAFKLKGNATLPAWVPPERPLPPARTAMREEDIAAGHQLFDRFCARCHGANAIGDGSVPDMRYLEPVWHENFQAVVLEGLMEQAGMPRFDDVLDAADVEKIHAFVIERAHEDLALRTETGWWADLKDELADLSARALAWFLRPAAQSGGDE</sequence>
<comment type="caution">
    <text evidence="16">The sequence shown here is derived from an EMBL/GenBank/DDBJ whole genome shotgun (WGS) entry which is preliminary data.</text>
</comment>
<comment type="cofactor">
    <cofactor evidence="11">
        <name>heme c</name>
        <dbReference type="ChEBI" id="CHEBI:61717"/>
    </cofactor>
    <text evidence="11">Binds 1 heme c group per subunit.</text>
</comment>
<evidence type="ECO:0000256" key="6">
    <source>
        <dbReference type="ARBA" id="ARBA00022891"/>
    </source>
</evidence>
<keyword evidence="8 12" id="KW-0408">Iron</keyword>
<evidence type="ECO:0000256" key="1">
    <source>
        <dbReference type="ARBA" id="ARBA00008156"/>
    </source>
</evidence>
<dbReference type="SUPFAM" id="SSF50998">
    <property type="entry name" value="Quinoprotein alcohol dehydrogenase-like"/>
    <property type="match status" value="1"/>
</dbReference>
<dbReference type="NCBIfam" id="TIGR03075">
    <property type="entry name" value="PQQ_enz_alc_DH"/>
    <property type="match status" value="1"/>
</dbReference>
<dbReference type="GO" id="GO:0005509">
    <property type="term" value="F:calcium ion binding"/>
    <property type="evidence" value="ECO:0007669"/>
    <property type="project" value="InterPro"/>
</dbReference>
<evidence type="ECO:0000256" key="10">
    <source>
        <dbReference type="PIRSR" id="PIRSR617512-1"/>
    </source>
</evidence>
<evidence type="ECO:0000313" key="17">
    <source>
        <dbReference type="Proteomes" id="UP000321039"/>
    </source>
</evidence>
<comment type="cofactor">
    <cofactor evidence="11">
        <name>pyrroloquinoline quinone</name>
        <dbReference type="ChEBI" id="CHEBI:58442"/>
    </cofactor>
    <text evidence="11">Binds 1 PQQ group per subunit.</text>
</comment>
<dbReference type="InterPro" id="IPR036909">
    <property type="entry name" value="Cyt_c-like_dom_sf"/>
</dbReference>
<dbReference type="EC" id="1.1.2.-" evidence="16"/>
<dbReference type="GO" id="GO:0016020">
    <property type="term" value="C:membrane"/>
    <property type="evidence" value="ECO:0007669"/>
    <property type="project" value="InterPro"/>
</dbReference>
<feature type="binding site" evidence="11">
    <location>
        <position position="140"/>
    </location>
    <ligand>
        <name>pyrroloquinoline quinone</name>
        <dbReference type="ChEBI" id="CHEBI:58442"/>
    </ligand>
</feature>
<evidence type="ECO:0000256" key="2">
    <source>
        <dbReference type="ARBA" id="ARBA00022617"/>
    </source>
</evidence>
<feature type="binding site" evidence="12">
    <location>
        <position position="323"/>
    </location>
    <ligand>
        <name>Ca(2+)</name>
        <dbReference type="ChEBI" id="CHEBI:29108"/>
    </ligand>
</feature>
<dbReference type="InterPro" id="IPR011047">
    <property type="entry name" value="Quinoprotein_ADH-like_sf"/>
</dbReference>
<feature type="binding site" description="axial binding residue" evidence="12">
    <location>
        <position position="666"/>
    </location>
    <ligand>
        <name>heme c</name>
        <dbReference type="ChEBI" id="CHEBI:61717"/>
    </ligand>
    <ligandPart>
        <name>Fe</name>
        <dbReference type="ChEBI" id="CHEBI:18248"/>
    </ligandPart>
</feature>
<dbReference type="CDD" id="cd10279">
    <property type="entry name" value="PQQ_ADH_II"/>
    <property type="match status" value="1"/>
</dbReference>
<protein>
    <submittedName>
        <fullName evidence="16">PQQ-dependent dehydrogenase, methanol/ethanol family</fullName>
        <ecNumber evidence="16">1.1.2.-</ecNumber>
    </submittedName>
</protein>
<evidence type="ECO:0000256" key="5">
    <source>
        <dbReference type="ARBA" id="ARBA00022837"/>
    </source>
</evidence>
<feature type="binding site" description="axial binding residue" evidence="12">
    <location>
        <position position="628"/>
    </location>
    <ligand>
        <name>heme c</name>
        <dbReference type="ChEBI" id="CHEBI:61717"/>
    </ligand>
    <ligandPart>
        <name>Fe</name>
        <dbReference type="ChEBI" id="CHEBI:18248"/>
    </ligandPart>
</feature>
<comment type="cofactor">
    <cofactor evidence="12">
        <name>Ca(2+)</name>
        <dbReference type="ChEBI" id="CHEBI:29108"/>
    </cofactor>
    <text evidence="12">Binds 1 Ca(2+) ion per subunit.</text>
</comment>
<dbReference type="Proteomes" id="UP000321039">
    <property type="component" value="Unassembled WGS sequence"/>
</dbReference>
<dbReference type="SMART" id="SM00564">
    <property type="entry name" value="PQQ"/>
    <property type="match status" value="5"/>
</dbReference>
<feature type="binding site" evidence="11">
    <location>
        <position position="350"/>
    </location>
    <ligand>
        <name>pyrroloquinoline quinone</name>
        <dbReference type="ChEBI" id="CHEBI:58442"/>
    </ligand>
</feature>
<dbReference type="PANTHER" id="PTHR32303">
    <property type="entry name" value="QUINOPROTEIN ALCOHOL DEHYDROGENASE (CYTOCHROME C)"/>
    <property type="match status" value="1"/>
</dbReference>
<evidence type="ECO:0000256" key="13">
    <source>
        <dbReference type="PIRSR" id="PIRSR617512-4"/>
    </source>
</evidence>
<keyword evidence="7 16" id="KW-0560">Oxidoreductase</keyword>
<dbReference type="InterPro" id="IPR009056">
    <property type="entry name" value="Cyt_c-like_dom"/>
</dbReference>
<feature type="disulfide bond" evidence="13">
    <location>
        <begin position="134"/>
        <end position="135"/>
    </location>
</feature>
<feature type="binding site" evidence="12">
    <location>
        <position position="278"/>
    </location>
    <ligand>
        <name>Ca(2+)</name>
        <dbReference type="ChEBI" id="CHEBI:29108"/>
    </ligand>
</feature>
<feature type="chain" id="PRO_5022670368" evidence="14">
    <location>
        <begin position="26"/>
        <end position="731"/>
    </location>
</feature>
<dbReference type="InterPro" id="IPR018391">
    <property type="entry name" value="PQQ_b-propeller_rpt"/>
</dbReference>
<comment type="similarity">
    <text evidence="1">Belongs to the bacterial PQQ dehydrogenase family.</text>
</comment>
<feature type="binding site" description="covalent" evidence="11">
    <location>
        <position position="624"/>
    </location>
    <ligand>
        <name>heme c</name>
        <dbReference type="ChEBI" id="CHEBI:61717"/>
    </ligand>
</feature>
<keyword evidence="4 14" id="KW-0732">Signal</keyword>
<evidence type="ECO:0000256" key="11">
    <source>
        <dbReference type="PIRSR" id="PIRSR617512-2"/>
    </source>
</evidence>
<evidence type="ECO:0000256" key="12">
    <source>
        <dbReference type="PIRSR" id="PIRSR617512-3"/>
    </source>
</evidence>
<feature type="signal peptide" evidence="14">
    <location>
        <begin position="1"/>
        <end position="25"/>
    </location>
</feature>
<accession>A0A5C9A765</accession>
<keyword evidence="17" id="KW-1185">Reference proteome</keyword>
<dbReference type="Gene3D" id="1.10.760.10">
    <property type="entry name" value="Cytochrome c-like domain"/>
    <property type="match status" value="1"/>
</dbReference>
<dbReference type="AlphaFoldDB" id="A0A5C9A765"/>
<dbReference type="EMBL" id="VRZA01000002">
    <property type="protein sequence ID" value="TXS95864.1"/>
    <property type="molecule type" value="Genomic_DNA"/>
</dbReference>
<dbReference type="InterPro" id="IPR002372">
    <property type="entry name" value="PQQ_rpt_dom"/>
</dbReference>
<dbReference type="InterPro" id="IPR017512">
    <property type="entry name" value="PQQ_MeOH/EtOH_DH"/>
</dbReference>
<dbReference type="PROSITE" id="PS51007">
    <property type="entry name" value="CYTC"/>
    <property type="match status" value="1"/>
</dbReference>
<evidence type="ECO:0000313" key="16">
    <source>
        <dbReference type="EMBL" id="TXS95864.1"/>
    </source>
</evidence>
<feature type="binding site" description="covalent" evidence="11">
    <location>
        <position position="627"/>
    </location>
    <ligand>
        <name>heme c</name>
        <dbReference type="ChEBI" id="CHEBI:61717"/>
    </ligand>
</feature>
<gene>
    <name evidence="16" type="ORF">FV139_08380</name>
</gene>
<dbReference type="Pfam" id="PF01011">
    <property type="entry name" value="PQQ"/>
    <property type="match status" value="2"/>
</dbReference>
<dbReference type="SUPFAM" id="SSF46626">
    <property type="entry name" value="Cytochrome c"/>
    <property type="match status" value="1"/>
</dbReference>
<feature type="binding site" evidence="11">
    <location>
        <position position="562"/>
    </location>
    <ligand>
        <name>pyrroloquinoline quinone</name>
        <dbReference type="ChEBI" id="CHEBI:58442"/>
    </ligand>
</feature>
<evidence type="ECO:0000256" key="8">
    <source>
        <dbReference type="ARBA" id="ARBA00023004"/>
    </source>
</evidence>
<feature type="binding site" evidence="12">
    <location>
        <position position="202"/>
    </location>
    <ligand>
        <name>Ca(2+)</name>
        <dbReference type="ChEBI" id="CHEBI:29108"/>
    </ligand>
</feature>
<dbReference type="Pfam" id="PF13442">
    <property type="entry name" value="Cytochrome_CBB3"/>
    <property type="match status" value="1"/>
</dbReference>
<dbReference type="GO" id="GO:0016614">
    <property type="term" value="F:oxidoreductase activity, acting on CH-OH group of donors"/>
    <property type="evidence" value="ECO:0007669"/>
    <property type="project" value="InterPro"/>
</dbReference>
<keyword evidence="6 11" id="KW-0634">PQQ</keyword>
<proteinExistence type="inferred from homology"/>
<evidence type="ECO:0000256" key="14">
    <source>
        <dbReference type="SAM" id="SignalP"/>
    </source>
</evidence>
<dbReference type="Gene3D" id="2.140.10.10">
    <property type="entry name" value="Quinoprotein alcohol dehydrogenase-like superfamily"/>
    <property type="match status" value="1"/>
</dbReference>
<evidence type="ECO:0000256" key="7">
    <source>
        <dbReference type="ARBA" id="ARBA00023002"/>
    </source>
</evidence>
<dbReference type="GO" id="GO:0020037">
    <property type="term" value="F:heme binding"/>
    <property type="evidence" value="ECO:0007669"/>
    <property type="project" value="InterPro"/>
</dbReference>
<evidence type="ECO:0000259" key="15">
    <source>
        <dbReference type="PROSITE" id="PS51007"/>
    </source>
</evidence>
<feature type="active site" description="Proton acceptor" evidence="10">
    <location>
        <position position="323"/>
    </location>
</feature>
<reference evidence="16 17" key="1">
    <citation type="submission" date="2019-08" db="EMBL/GenBank/DDBJ databases">
        <title>Parahaliea maris sp. nov., isolated from the surface seawater.</title>
        <authorList>
            <person name="Liu Y."/>
        </authorList>
    </citation>
    <scope>NUCLEOTIDE SEQUENCE [LARGE SCALE GENOMIC DNA]</scope>
    <source>
        <strain evidence="16 17">HSLHS9</strain>
    </source>
</reference>
<dbReference type="GO" id="GO:0009055">
    <property type="term" value="F:electron transfer activity"/>
    <property type="evidence" value="ECO:0007669"/>
    <property type="project" value="InterPro"/>
</dbReference>
<feature type="domain" description="Cytochrome c" evidence="15">
    <location>
        <begin position="611"/>
        <end position="689"/>
    </location>
</feature>
<feature type="binding site" evidence="11">
    <location>
        <position position="88"/>
    </location>
    <ligand>
        <name>pyrroloquinoline quinone</name>
        <dbReference type="ChEBI" id="CHEBI:58442"/>
    </ligand>
</feature>
<evidence type="ECO:0000256" key="4">
    <source>
        <dbReference type="ARBA" id="ARBA00022729"/>
    </source>
</evidence>
<evidence type="ECO:0000256" key="3">
    <source>
        <dbReference type="ARBA" id="ARBA00022723"/>
    </source>
</evidence>
<name>A0A5C9A765_9GAMM</name>
<keyword evidence="2 11" id="KW-0349">Heme</keyword>
<keyword evidence="5 12" id="KW-0106">Calcium</keyword>
<feature type="binding site" evidence="11">
    <location>
        <begin position="410"/>
        <end position="411"/>
    </location>
    <ligand>
        <name>pyrroloquinoline quinone</name>
        <dbReference type="ChEBI" id="CHEBI:58442"/>
    </ligand>
</feature>